<evidence type="ECO:0000256" key="2">
    <source>
        <dbReference type="ARBA" id="ARBA00022448"/>
    </source>
</evidence>
<evidence type="ECO:0000259" key="13">
    <source>
        <dbReference type="PROSITE" id="PS51123"/>
    </source>
</evidence>
<gene>
    <name evidence="14" type="ORF">ABSH63_11145</name>
</gene>
<dbReference type="RefSeq" id="WP_352889795.1">
    <property type="nucleotide sequence ID" value="NZ_JBEPIJ010000012.1"/>
</dbReference>
<evidence type="ECO:0000256" key="12">
    <source>
        <dbReference type="SAM" id="SignalP"/>
    </source>
</evidence>
<dbReference type="EMBL" id="JBEPIJ010000012">
    <property type="protein sequence ID" value="MES0874556.1"/>
    <property type="molecule type" value="Genomic_DNA"/>
</dbReference>
<dbReference type="PANTHER" id="PTHR30329">
    <property type="entry name" value="STATOR ELEMENT OF FLAGELLAR MOTOR COMPLEX"/>
    <property type="match status" value="1"/>
</dbReference>
<keyword evidence="6" id="KW-0406">Ion transport</keyword>
<feature type="domain" description="OmpA-like" evidence="13">
    <location>
        <begin position="299"/>
        <end position="415"/>
    </location>
</feature>
<dbReference type="InterPro" id="IPR050330">
    <property type="entry name" value="Bact_OuterMem_StrucFunc"/>
</dbReference>
<dbReference type="InterPro" id="IPR028974">
    <property type="entry name" value="TSP_type-3_rpt"/>
</dbReference>
<dbReference type="SUPFAM" id="SSF56925">
    <property type="entry name" value="OMPA-like"/>
    <property type="match status" value="1"/>
</dbReference>
<keyword evidence="3" id="KW-1134">Transmembrane beta strand</keyword>
<feature type="signal peptide" evidence="12">
    <location>
        <begin position="1"/>
        <end position="26"/>
    </location>
</feature>
<dbReference type="SUPFAM" id="SSF103088">
    <property type="entry name" value="OmpA-like"/>
    <property type="match status" value="1"/>
</dbReference>
<feature type="compositionally biased region" description="Basic and acidic residues" evidence="11">
    <location>
        <begin position="399"/>
        <end position="415"/>
    </location>
</feature>
<evidence type="ECO:0000256" key="10">
    <source>
        <dbReference type="PROSITE-ProRule" id="PRU00473"/>
    </source>
</evidence>
<evidence type="ECO:0000256" key="11">
    <source>
        <dbReference type="SAM" id="MobiDB-lite"/>
    </source>
</evidence>
<keyword evidence="8 10" id="KW-0472">Membrane</keyword>
<dbReference type="SUPFAM" id="SSF103647">
    <property type="entry name" value="TSP type-3 repeat"/>
    <property type="match status" value="1"/>
</dbReference>
<dbReference type="PRINTS" id="PR01021">
    <property type="entry name" value="OMPADOMAIN"/>
</dbReference>
<evidence type="ECO:0000256" key="3">
    <source>
        <dbReference type="ARBA" id="ARBA00022452"/>
    </source>
</evidence>
<evidence type="ECO:0000256" key="5">
    <source>
        <dbReference type="ARBA" id="ARBA00022729"/>
    </source>
</evidence>
<dbReference type="InterPro" id="IPR027385">
    <property type="entry name" value="Beta-barrel_OMP"/>
</dbReference>
<dbReference type="InterPro" id="IPR006690">
    <property type="entry name" value="OMPA-like_CS"/>
</dbReference>
<feature type="region of interest" description="Disordered" evidence="11">
    <location>
        <begin position="388"/>
        <end position="415"/>
    </location>
</feature>
<keyword evidence="9" id="KW-0998">Cell outer membrane</keyword>
<dbReference type="InterPro" id="IPR011250">
    <property type="entry name" value="OMP/PagP_B-barrel"/>
</dbReference>
<evidence type="ECO:0000256" key="6">
    <source>
        <dbReference type="ARBA" id="ARBA00023065"/>
    </source>
</evidence>
<keyword evidence="2" id="KW-0813">Transport</keyword>
<dbReference type="PANTHER" id="PTHR30329:SF21">
    <property type="entry name" value="LIPOPROTEIN YIAD-RELATED"/>
    <property type="match status" value="1"/>
</dbReference>
<comment type="subcellular location">
    <subcellularLocation>
        <location evidence="1">Cell outer membrane</location>
        <topology evidence="1">Multi-pass membrane protein</topology>
    </subcellularLocation>
</comment>
<dbReference type="Pfam" id="PF00691">
    <property type="entry name" value="OmpA"/>
    <property type="match status" value="1"/>
</dbReference>
<keyword evidence="5 12" id="KW-0732">Signal</keyword>
<dbReference type="Proteomes" id="UP001465331">
    <property type="component" value="Unassembled WGS sequence"/>
</dbReference>
<dbReference type="Pfam" id="PF02412">
    <property type="entry name" value="TSP_3"/>
    <property type="match status" value="2"/>
</dbReference>
<keyword evidence="7" id="KW-0626">Porin</keyword>
<name>A0ABV2ACJ6_9GAMM</name>
<feature type="chain" id="PRO_5046828864" evidence="12">
    <location>
        <begin position="27"/>
        <end position="415"/>
    </location>
</feature>
<keyword evidence="15" id="KW-1185">Reference proteome</keyword>
<dbReference type="Pfam" id="PF13505">
    <property type="entry name" value="OMP_b-brl"/>
    <property type="match status" value="1"/>
</dbReference>
<dbReference type="Gene3D" id="2.40.160.20">
    <property type="match status" value="1"/>
</dbReference>
<keyword evidence="4" id="KW-0812">Transmembrane</keyword>
<evidence type="ECO:0000256" key="8">
    <source>
        <dbReference type="ARBA" id="ARBA00023136"/>
    </source>
</evidence>
<dbReference type="CDD" id="cd07185">
    <property type="entry name" value="OmpA_C-like"/>
    <property type="match status" value="1"/>
</dbReference>
<dbReference type="InterPro" id="IPR036737">
    <property type="entry name" value="OmpA-like_sf"/>
</dbReference>
<dbReference type="PROSITE" id="PS51123">
    <property type="entry name" value="OMPA_2"/>
    <property type="match status" value="1"/>
</dbReference>
<dbReference type="InterPro" id="IPR006664">
    <property type="entry name" value="OMP_bac"/>
</dbReference>
<proteinExistence type="predicted"/>
<evidence type="ECO:0000256" key="9">
    <source>
        <dbReference type="ARBA" id="ARBA00023237"/>
    </source>
</evidence>
<evidence type="ECO:0000313" key="15">
    <source>
        <dbReference type="Proteomes" id="UP001465331"/>
    </source>
</evidence>
<feature type="region of interest" description="Disordered" evidence="11">
    <location>
        <begin position="222"/>
        <end position="249"/>
    </location>
</feature>
<sequence>MTHRIASRFGWLGCLLGIALAQPTLAQDDYEEPAAPALEGRPWYVSPLFSFSRSDADRGTDDGFGGIISVGKKVTNGMTLEITGFMQQMDAEVGDTSTKLQGIGVGAMVFPFNGSPNFYTVLALMYGTAEDHPGAIANYDSTVFDIGAGYLYAFNPHIALRAEARYRTDQHDRKQAGVRPGSGAFSDGLLNVGLMFPLGVTREEVEEAPVELVEPAVVEEVDSDGDGVPDSRDQCPDTPAGQTVNDVGCPLDSDGDGVPDDIDECPTTPAGANVLANGCALVGDCRTPRAGEQVDANGCAVEQKFILKGVKFEFDSDRLTPEAKAILNDVAGTLQAYPDVEVEIEGHTDNIGTDAYNQGLSERRANTVKTYLIGRGIDAARMTPVGYGESTPIADNNTEEGREENRRVELKVIED</sequence>
<accession>A0ABV2ACJ6</accession>
<evidence type="ECO:0000256" key="1">
    <source>
        <dbReference type="ARBA" id="ARBA00004571"/>
    </source>
</evidence>
<evidence type="ECO:0000256" key="7">
    <source>
        <dbReference type="ARBA" id="ARBA00023114"/>
    </source>
</evidence>
<dbReference type="InterPro" id="IPR006665">
    <property type="entry name" value="OmpA-like"/>
</dbReference>
<organism evidence="14 15">
    <name type="scientific">Sinimarinibacterium thermocellulolyticum</name>
    <dbReference type="NCBI Taxonomy" id="3170016"/>
    <lineage>
        <taxon>Bacteria</taxon>
        <taxon>Pseudomonadati</taxon>
        <taxon>Pseudomonadota</taxon>
        <taxon>Gammaproteobacteria</taxon>
        <taxon>Nevskiales</taxon>
        <taxon>Nevskiaceae</taxon>
        <taxon>Sinimarinibacterium</taxon>
    </lineage>
</organism>
<evidence type="ECO:0000256" key="4">
    <source>
        <dbReference type="ARBA" id="ARBA00022692"/>
    </source>
</evidence>
<protein>
    <submittedName>
        <fullName evidence="14">OmpA family protein</fullName>
    </submittedName>
</protein>
<dbReference type="PROSITE" id="PS01068">
    <property type="entry name" value="OMPA_1"/>
    <property type="match status" value="1"/>
</dbReference>
<dbReference type="Gene3D" id="3.30.1330.60">
    <property type="entry name" value="OmpA-like domain"/>
    <property type="match status" value="1"/>
</dbReference>
<reference evidence="14 15" key="1">
    <citation type="submission" date="2024-06" db="EMBL/GenBank/DDBJ databases">
        <authorList>
            <person name="Li Z."/>
            <person name="Jiang Y."/>
        </authorList>
    </citation>
    <scope>NUCLEOTIDE SEQUENCE [LARGE SCALE GENOMIC DNA]</scope>
    <source>
        <strain evidence="14 15">HSW-8</strain>
    </source>
</reference>
<evidence type="ECO:0000313" key="14">
    <source>
        <dbReference type="EMBL" id="MES0874556.1"/>
    </source>
</evidence>
<dbReference type="InterPro" id="IPR003367">
    <property type="entry name" value="Thrombospondin_3-like_rpt"/>
</dbReference>
<comment type="caution">
    <text evidence="14">The sequence shown here is derived from an EMBL/GenBank/DDBJ whole genome shotgun (WGS) entry which is preliminary data.</text>
</comment>